<evidence type="ECO:0000313" key="2">
    <source>
        <dbReference type="Proteomes" id="UP000625711"/>
    </source>
</evidence>
<protein>
    <submittedName>
        <fullName evidence="1">Uncharacterized protein</fullName>
    </submittedName>
</protein>
<dbReference type="EMBL" id="JAACXV010000327">
    <property type="protein sequence ID" value="KAF7279982.1"/>
    <property type="molecule type" value="Genomic_DNA"/>
</dbReference>
<name>A0A834IIY3_RHYFE</name>
<comment type="caution">
    <text evidence="1">The sequence shown here is derived from an EMBL/GenBank/DDBJ whole genome shotgun (WGS) entry which is preliminary data.</text>
</comment>
<gene>
    <name evidence="1" type="ORF">GWI33_006499</name>
</gene>
<dbReference type="AlphaFoldDB" id="A0A834IIY3"/>
<proteinExistence type="predicted"/>
<accession>A0A834IIY3</accession>
<keyword evidence="2" id="KW-1185">Reference proteome</keyword>
<dbReference type="Proteomes" id="UP000625711">
    <property type="component" value="Unassembled WGS sequence"/>
</dbReference>
<reference evidence="1" key="1">
    <citation type="submission" date="2020-08" db="EMBL/GenBank/DDBJ databases">
        <title>Genome sequencing and assembly of the red palm weevil Rhynchophorus ferrugineus.</title>
        <authorList>
            <person name="Dias G.B."/>
            <person name="Bergman C.M."/>
            <person name="Manee M."/>
        </authorList>
    </citation>
    <scope>NUCLEOTIDE SEQUENCE</scope>
    <source>
        <strain evidence="1">AA-2017</strain>
        <tissue evidence="1">Whole larva</tissue>
    </source>
</reference>
<evidence type="ECO:0000313" key="1">
    <source>
        <dbReference type="EMBL" id="KAF7279982.1"/>
    </source>
</evidence>
<sequence>MFVLRATRVKDVLTSPLSIRAIKGKQCSVTINNEPLDFEMSCATGLPAIFARSRSERYVLSGGKIGTFAWRGALRPDDQFAFLRRPTAAGLSFDEPTHKFRLTFEAHRWR</sequence>
<organism evidence="1 2">
    <name type="scientific">Rhynchophorus ferrugineus</name>
    <name type="common">Red palm weevil</name>
    <name type="synonym">Curculio ferrugineus</name>
    <dbReference type="NCBI Taxonomy" id="354439"/>
    <lineage>
        <taxon>Eukaryota</taxon>
        <taxon>Metazoa</taxon>
        <taxon>Ecdysozoa</taxon>
        <taxon>Arthropoda</taxon>
        <taxon>Hexapoda</taxon>
        <taxon>Insecta</taxon>
        <taxon>Pterygota</taxon>
        <taxon>Neoptera</taxon>
        <taxon>Endopterygota</taxon>
        <taxon>Coleoptera</taxon>
        <taxon>Polyphaga</taxon>
        <taxon>Cucujiformia</taxon>
        <taxon>Curculionidae</taxon>
        <taxon>Dryophthorinae</taxon>
        <taxon>Rhynchophorus</taxon>
    </lineage>
</organism>